<proteinExistence type="predicted"/>
<dbReference type="Proteomes" id="UP000070326">
    <property type="component" value="Unassembled WGS sequence"/>
</dbReference>
<organism evidence="1 2">
    <name type="scientific">Peptostreptococcus anaerobius</name>
    <dbReference type="NCBI Taxonomy" id="1261"/>
    <lineage>
        <taxon>Bacteria</taxon>
        <taxon>Bacillati</taxon>
        <taxon>Bacillota</taxon>
        <taxon>Clostridia</taxon>
        <taxon>Peptostreptococcales</taxon>
        <taxon>Peptostreptococcaceae</taxon>
        <taxon>Peptostreptococcus</taxon>
    </lineage>
</organism>
<dbReference type="PATRIC" id="fig|1261.5.peg.157"/>
<comment type="caution">
    <text evidence="1">The sequence shown here is derived from an EMBL/GenBank/DDBJ whole genome shotgun (WGS) entry which is preliminary data.</text>
</comment>
<dbReference type="AlphaFoldDB" id="A0A135YZ14"/>
<gene>
    <name evidence="1" type="ORF">HMPREF3195_00154</name>
</gene>
<sequence length="51" mass="6145">MPFRLLGRYRLQDFGDRYKETKDLVEEIHSIYKLVDIHKYGVMAIELSEVE</sequence>
<protein>
    <submittedName>
        <fullName evidence="1">Uncharacterized protein</fullName>
    </submittedName>
</protein>
<dbReference type="EMBL" id="LSQZ01000004">
    <property type="protein sequence ID" value="KXI14633.1"/>
    <property type="molecule type" value="Genomic_DNA"/>
</dbReference>
<evidence type="ECO:0000313" key="2">
    <source>
        <dbReference type="Proteomes" id="UP000070326"/>
    </source>
</evidence>
<dbReference type="eggNOG" id="COG4043">
    <property type="taxonomic scope" value="Bacteria"/>
</dbReference>
<name>A0A135YZ14_9FIRM</name>
<accession>A0A135YZ14</accession>
<evidence type="ECO:0000313" key="1">
    <source>
        <dbReference type="EMBL" id="KXI14633.1"/>
    </source>
</evidence>
<dbReference type="STRING" id="1261.HMPREF3195_00154"/>
<reference evidence="1 2" key="1">
    <citation type="submission" date="2016-02" db="EMBL/GenBank/DDBJ databases">
        <authorList>
            <person name="Wen L."/>
            <person name="He K."/>
            <person name="Yang H."/>
        </authorList>
    </citation>
    <scope>NUCLEOTIDE SEQUENCE [LARGE SCALE GENOMIC DNA]</scope>
    <source>
        <strain evidence="1 2">MJR8628A</strain>
    </source>
</reference>
<dbReference type="RefSeq" id="WP_242863328.1">
    <property type="nucleotide sequence ID" value="NZ_KQ961784.1"/>
</dbReference>